<gene>
    <name evidence="3" type="ordered locus">Slin_6242</name>
</gene>
<sequence length="758" mass="83913">MKTTKSSYNRRSFLKASLLSGGGMMLSVSWLSSFAASDKMQALNLPEQWAQLNGYIQITPDNVIRLMCPNPEFGQNVMTSLPMIVAEELDIDWKNVVVEMAPHDNTKFGGQFTGGSQSVRAYWKPLRTAGASARQMLREAAAKSWNVPVDEVSTKAGVLYHEKSGKSAKYGELASKAAEIPVPKDIKLKSPKDFTIVRSGRKNVEGLKVVTGKPLFGLDYRQPGTLIAMIQHPPAFGLKLKSFDATQTLKMPGITDVFAIDVFEQGSERGAFETRTFNELVVVVGKTTWEVMNARKKLKVQWEQAPERKEATNAFGRKGEEITPAGLESTTAQLARMQEWAKKPATQLRKDGDPETAFRNAAQVIERTYNAPFLAHNCMEPMNFFAHVTDEKAFVAGPIQAPSLTEQTLSKRLGLPADKIDIQMTRMGGGFGRRAYHHYVVEAALISKKVKAPIKLIYTREDDMTYGIYRPMYTATYRAALDANKNLIAFHVKGGGIPEHPVHANRFPAGAVDNYLAEGWEIPSNITIGAFRAPRSNFNAAAEQSFLDEVAEAMGKDPIEFRLELLKRAKENPVGKNNEYDPDRYAGVLTLVRDKSGWSKAGVATSGNEKYNRGVAAYFCHNSYAAHVVDMVTRDGQPYVERVFSAMDCGIVVNPESAKNMVQGAVVDGIGNAFYGALTHKDGAAEQSNFHNYRIIRHNEAPKQIEVYFVENDIDPTGLGEPPFPPVFGAVANALYKNQGKRFYNQPFQPELEKRISG</sequence>
<dbReference type="Proteomes" id="UP000002028">
    <property type="component" value="Chromosome"/>
</dbReference>
<dbReference type="PANTHER" id="PTHR47495:SF3">
    <property type="entry name" value="BLR6219 PROTEIN"/>
    <property type="match status" value="1"/>
</dbReference>
<protein>
    <submittedName>
        <fullName evidence="3">Aldehyde oxidase and xanthine dehydrogenase molybdopterin binding protein</fullName>
    </submittedName>
</protein>
<dbReference type="KEGG" id="sli:Slin_6242"/>
<accession>D2QTR9</accession>
<dbReference type="PROSITE" id="PS51318">
    <property type="entry name" value="TAT"/>
    <property type="match status" value="1"/>
</dbReference>
<dbReference type="AlphaFoldDB" id="D2QTR9"/>
<dbReference type="InterPro" id="IPR008274">
    <property type="entry name" value="AldOxase/xan_DH_MoCoBD1"/>
</dbReference>
<reference evidence="3 4" key="1">
    <citation type="journal article" date="2010" name="Stand. Genomic Sci.">
        <title>Complete genome sequence of Spirosoma linguale type strain (1).</title>
        <authorList>
            <person name="Lail K."/>
            <person name="Sikorski J."/>
            <person name="Saunders E."/>
            <person name="Lapidus A."/>
            <person name="Glavina Del Rio T."/>
            <person name="Copeland A."/>
            <person name="Tice H."/>
            <person name="Cheng J.-F."/>
            <person name="Lucas S."/>
            <person name="Nolan M."/>
            <person name="Bruce D."/>
            <person name="Goodwin L."/>
            <person name="Pitluck S."/>
            <person name="Ivanova N."/>
            <person name="Mavromatis K."/>
            <person name="Ovchinnikova G."/>
            <person name="Pati A."/>
            <person name="Chen A."/>
            <person name="Palaniappan K."/>
            <person name="Land M."/>
            <person name="Hauser L."/>
            <person name="Chang Y.-J."/>
            <person name="Jeffries C.D."/>
            <person name="Chain P."/>
            <person name="Brettin T."/>
            <person name="Detter J.C."/>
            <person name="Schuetze A."/>
            <person name="Rohde M."/>
            <person name="Tindall B.J."/>
            <person name="Goeker M."/>
            <person name="Bristow J."/>
            <person name="Eisen J.A."/>
            <person name="Markowitz V."/>
            <person name="Hugenholtz P."/>
            <person name="Kyrpides N.C."/>
            <person name="Klenk H.-P."/>
            <person name="Chen F."/>
        </authorList>
    </citation>
    <scope>NUCLEOTIDE SEQUENCE [LARGE SCALE GENOMIC DNA]</scope>
    <source>
        <strain evidence="4">ATCC 33905 / DSM 74 / LMG 10896 / Claus 1</strain>
    </source>
</reference>
<evidence type="ECO:0000259" key="2">
    <source>
        <dbReference type="SMART" id="SM01008"/>
    </source>
</evidence>
<dbReference type="Pfam" id="PF02738">
    <property type="entry name" value="MoCoBD_1"/>
    <property type="match status" value="1"/>
</dbReference>
<proteinExistence type="predicted"/>
<dbReference type="SUPFAM" id="SSF56003">
    <property type="entry name" value="Molybdenum cofactor-binding domain"/>
    <property type="match status" value="2"/>
</dbReference>
<dbReference type="InterPro" id="IPR037165">
    <property type="entry name" value="AldOxase/xan_DH_Mopterin-bd_sf"/>
</dbReference>
<evidence type="ECO:0000313" key="4">
    <source>
        <dbReference type="Proteomes" id="UP000002028"/>
    </source>
</evidence>
<evidence type="ECO:0000256" key="1">
    <source>
        <dbReference type="SAM" id="SignalP"/>
    </source>
</evidence>
<evidence type="ECO:0000313" key="3">
    <source>
        <dbReference type="EMBL" id="ADB42201.1"/>
    </source>
</evidence>
<dbReference type="RefSeq" id="WP_012930685.1">
    <property type="nucleotide sequence ID" value="NC_013730.1"/>
</dbReference>
<dbReference type="Pfam" id="PF20256">
    <property type="entry name" value="MoCoBD_2"/>
    <property type="match status" value="2"/>
</dbReference>
<dbReference type="EMBL" id="CP001769">
    <property type="protein sequence ID" value="ADB42201.1"/>
    <property type="molecule type" value="Genomic_DNA"/>
</dbReference>
<dbReference type="Gene3D" id="3.90.1170.50">
    <property type="entry name" value="Aldehyde oxidase/xanthine dehydrogenase, a/b hammerhead"/>
    <property type="match status" value="1"/>
</dbReference>
<dbReference type="HOGENOM" id="CLU_013917_0_1_10"/>
<dbReference type="Gene3D" id="3.30.365.10">
    <property type="entry name" value="Aldehyde oxidase/xanthine dehydrogenase, molybdopterin binding domain"/>
    <property type="match status" value="4"/>
</dbReference>
<dbReference type="InterPro" id="IPR036856">
    <property type="entry name" value="Ald_Oxase/Xan_DH_a/b_sf"/>
</dbReference>
<dbReference type="InterPro" id="IPR052516">
    <property type="entry name" value="N-heterocyclic_Hydroxylase"/>
</dbReference>
<dbReference type="PANTHER" id="PTHR47495">
    <property type="entry name" value="ALDEHYDE DEHYDROGENASE"/>
    <property type="match status" value="1"/>
</dbReference>
<dbReference type="InterPro" id="IPR006311">
    <property type="entry name" value="TAT_signal"/>
</dbReference>
<dbReference type="SUPFAM" id="SSF54665">
    <property type="entry name" value="CO dehydrogenase molybdoprotein N-domain-like"/>
    <property type="match status" value="1"/>
</dbReference>
<organism evidence="3 4">
    <name type="scientific">Spirosoma linguale (strain ATCC 33905 / DSM 74 / LMG 10896 / Claus 1)</name>
    <dbReference type="NCBI Taxonomy" id="504472"/>
    <lineage>
        <taxon>Bacteria</taxon>
        <taxon>Pseudomonadati</taxon>
        <taxon>Bacteroidota</taxon>
        <taxon>Cytophagia</taxon>
        <taxon>Cytophagales</taxon>
        <taxon>Cytophagaceae</taxon>
        <taxon>Spirosoma</taxon>
    </lineage>
</organism>
<dbReference type="InterPro" id="IPR000674">
    <property type="entry name" value="Ald_Oxase/Xan_DH_a/b"/>
</dbReference>
<dbReference type="GO" id="GO:0016491">
    <property type="term" value="F:oxidoreductase activity"/>
    <property type="evidence" value="ECO:0007669"/>
    <property type="project" value="InterPro"/>
</dbReference>
<dbReference type="PIRSF" id="PIRSF036389">
    <property type="entry name" value="IOR_B"/>
    <property type="match status" value="1"/>
</dbReference>
<dbReference type="SMART" id="SM01008">
    <property type="entry name" value="Ald_Xan_dh_C"/>
    <property type="match status" value="1"/>
</dbReference>
<dbReference type="InterPro" id="IPR046867">
    <property type="entry name" value="AldOxase/xan_DH_MoCoBD2"/>
</dbReference>
<keyword evidence="1" id="KW-0732">Signal</keyword>
<feature type="domain" description="Aldehyde oxidase/xanthine dehydrogenase a/b hammerhead" evidence="2">
    <location>
        <begin position="211"/>
        <end position="306"/>
    </location>
</feature>
<dbReference type="InterPro" id="IPR012368">
    <property type="entry name" value="OxRdtase_Mopterin-bd_su_IorB"/>
</dbReference>
<feature type="chain" id="PRO_5003035144" evidence="1">
    <location>
        <begin position="36"/>
        <end position="758"/>
    </location>
</feature>
<dbReference type="STRING" id="504472.Slin_6242"/>
<name>D2QTR9_SPILD</name>
<dbReference type="eggNOG" id="COG1529">
    <property type="taxonomic scope" value="Bacteria"/>
</dbReference>
<feature type="signal peptide" evidence="1">
    <location>
        <begin position="1"/>
        <end position="35"/>
    </location>
</feature>
<keyword evidence="4" id="KW-1185">Reference proteome</keyword>